<keyword evidence="2" id="KW-1185">Reference proteome</keyword>
<sequence>MQMTEQETFNVSARCKTLSDRHCCKVIDELAFRVI</sequence>
<evidence type="ECO:0000313" key="2">
    <source>
        <dbReference type="Proteomes" id="UP000244334"/>
    </source>
</evidence>
<accession>A0A328TL45</accession>
<dbReference type="Proteomes" id="UP000244334">
    <property type="component" value="Unassembled WGS sequence"/>
</dbReference>
<dbReference type="AlphaFoldDB" id="A0A328TL45"/>
<gene>
    <name evidence="1" type="ORF">ACZ87_03079</name>
</gene>
<dbReference type="EMBL" id="LJAM02000454">
    <property type="protein sequence ID" value="RAP70123.1"/>
    <property type="molecule type" value="Genomic_DNA"/>
</dbReference>
<proteinExistence type="predicted"/>
<comment type="caution">
    <text evidence="1">The sequence shown here is derived from an EMBL/GenBank/DDBJ whole genome shotgun (WGS) entry which is preliminary data.</text>
</comment>
<evidence type="ECO:0000313" key="1">
    <source>
        <dbReference type="EMBL" id="RAP70123.1"/>
    </source>
</evidence>
<name>A0A328TL45_9GAMM</name>
<reference evidence="1" key="1">
    <citation type="submission" date="2018-04" db="EMBL/GenBank/DDBJ databases">
        <title>Genomes of the Obligate Erwinia dacicola and Facultative Enterobacter sp. OLF Endosymbionts of the Olive Fruit fly, Bactrocera oleae.</title>
        <authorList>
            <person name="Estes A.M."/>
            <person name="Hearn D.J."/>
            <person name="Agarwal S."/>
            <person name="Pierson E.A."/>
            <person name="Dunning-Hotopp J.C."/>
        </authorList>
    </citation>
    <scope>NUCLEOTIDE SEQUENCE [LARGE SCALE GENOMIC DNA]</scope>
    <source>
        <strain evidence="1">Oroville</strain>
    </source>
</reference>
<feature type="non-terminal residue" evidence="1">
    <location>
        <position position="35"/>
    </location>
</feature>
<organism evidence="1 2">
    <name type="scientific">Candidatus Erwinia dacicola</name>
    <dbReference type="NCBI Taxonomy" id="252393"/>
    <lineage>
        <taxon>Bacteria</taxon>
        <taxon>Pseudomonadati</taxon>
        <taxon>Pseudomonadota</taxon>
        <taxon>Gammaproteobacteria</taxon>
        <taxon>Enterobacterales</taxon>
        <taxon>Erwiniaceae</taxon>
        <taxon>Erwinia</taxon>
    </lineage>
</organism>
<protein>
    <submittedName>
        <fullName evidence="1">Uncharacterized protein</fullName>
    </submittedName>
</protein>